<protein>
    <submittedName>
        <fullName evidence="2">Putative glutathione s-transferase c-terminal domain-containing-containing protein</fullName>
    </submittedName>
</protein>
<dbReference type="FunFam" id="3.40.50.150:FF:000725">
    <property type="entry name" value="Glutathione S-transferase, C-terminal domain-containing"/>
    <property type="match status" value="1"/>
</dbReference>
<dbReference type="Pfam" id="PF13679">
    <property type="entry name" value="Methyltransf_32"/>
    <property type="match status" value="1"/>
</dbReference>
<dbReference type="InterPro" id="IPR025714">
    <property type="entry name" value="Methyltranfer_dom"/>
</dbReference>
<feature type="domain" description="Methyltransferase" evidence="1">
    <location>
        <begin position="365"/>
        <end position="487"/>
    </location>
</feature>
<dbReference type="SUPFAM" id="SSF53335">
    <property type="entry name" value="S-adenosyl-L-methionine-dependent methyltransferases"/>
    <property type="match status" value="1"/>
</dbReference>
<dbReference type="InterPro" id="IPR029063">
    <property type="entry name" value="SAM-dependent_MTases_sf"/>
</dbReference>
<feature type="non-terminal residue" evidence="2">
    <location>
        <position position="1"/>
    </location>
</feature>
<dbReference type="Gene3D" id="3.40.50.150">
    <property type="entry name" value="Vaccinia Virus protein VP39"/>
    <property type="match status" value="1"/>
</dbReference>
<sequence>LYLEYLEIKDDDSTLISVTIESYILFVVTLYLKQQQNIQIILIKISNKSDDNRVGIEINIESINVKIQHSDSTHCQYPTYVSEKLIIAGLCGVCRRLAKNYRKLEGANLLGFKDSTLLAPAEMCIWTKFCEIDIQKCLAKVLNAELNQNAFNLPEELCKFECHLGQPVKLHNVYKLINELNKVKISSKEEFDKIKSEKNKFDFHLDHKYAEGYIFTISDVILYSCFYIFFRKINLNRVSDSVLPLITKWFENLQQEYKELDEICSGLLQGNALICVNLNAKEYQMSKLENYSMYKRNKRKLNLAELRILTNQNELDCALEKVRTIEGNLSSIPYDRDRNLFNWEDVPMEAKPEGSHLPDKRIERKKQQLECLANEVIALAKPTDIIVDFCSGTGHLGILLAHLLPDCCIYILENKEESITRAMKRVESLQLQNVRFVQSNLDYFTGDFDIGIALHACGVATDIVLEKCWRKKASFVCCPCCYGKIQEIDHIKYPRSSRYQLAKLTTKDYFSIAHCSDQTHDVQNERTNIAKAEQGNFCMDIIDSDRLMKAEEIGYCTILKRLKPENCTPKNRLLIGYFL</sequence>
<evidence type="ECO:0000259" key="1">
    <source>
        <dbReference type="Pfam" id="PF13679"/>
    </source>
</evidence>
<dbReference type="GO" id="GO:0005737">
    <property type="term" value="C:cytoplasm"/>
    <property type="evidence" value="ECO:0007669"/>
    <property type="project" value="TreeGrafter"/>
</dbReference>
<name>U5EWG0_9DIPT</name>
<dbReference type="PANTHER" id="PTHR13369">
    <property type="match status" value="1"/>
</dbReference>
<proteinExistence type="evidence at transcript level"/>
<dbReference type="PANTHER" id="PTHR13369:SF0">
    <property type="entry name" value="GLUTATHIONE S-TRANSFERASE C-TERMINAL DOMAIN-CONTAINING PROTEIN"/>
    <property type="match status" value="1"/>
</dbReference>
<organism evidence="2">
    <name type="scientific">Corethrella appendiculata</name>
    <dbReference type="NCBI Taxonomy" id="1370023"/>
    <lineage>
        <taxon>Eukaryota</taxon>
        <taxon>Metazoa</taxon>
        <taxon>Ecdysozoa</taxon>
        <taxon>Arthropoda</taxon>
        <taxon>Hexapoda</taxon>
        <taxon>Insecta</taxon>
        <taxon>Pterygota</taxon>
        <taxon>Neoptera</taxon>
        <taxon>Endopterygota</taxon>
        <taxon>Diptera</taxon>
        <taxon>Nematocera</taxon>
        <taxon>Culicoidea</taxon>
        <taxon>Chaoboridae</taxon>
        <taxon>Corethrella</taxon>
    </lineage>
</organism>
<keyword evidence="2" id="KW-0808">Transferase</keyword>
<dbReference type="EMBL" id="GANO01000593">
    <property type="protein sequence ID" value="JAB59278.1"/>
    <property type="molecule type" value="mRNA"/>
</dbReference>
<reference evidence="2" key="1">
    <citation type="journal article" date="2014" name="Insect Biochem. Mol. Biol.">
        <title>An insight into the sialome of the frog biting fly, Corethrella appendiculata.</title>
        <authorList>
            <person name="Ribeiro J.M.C."/>
            <person name="Chagas A.C."/>
            <person name="Pham V.M."/>
            <person name="Lounibos L.P."/>
            <person name="Calvo E."/>
        </authorList>
    </citation>
    <scope>NUCLEOTIDE SEQUENCE</scope>
    <source>
        <tissue evidence="2">Salivary glands</tissue>
    </source>
</reference>
<accession>U5EWG0</accession>
<dbReference type="AlphaFoldDB" id="U5EWG0"/>
<dbReference type="GO" id="GO:0016740">
    <property type="term" value="F:transferase activity"/>
    <property type="evidence" value="ECO:0007669"/>
    <property type="project" value="UniProtKB-KW"/>
</dbReference>
<dbReference type="CDD" id="cd02440">
    <property type="entry name" value="AdoMet_MTases"/>
    <property type="match status" value="1"/>
</dbReference>
<evidence type="ECO:0000313" key="2">
    <source>
        <dbReference type="EMBL" id="JAB59278.1"/>
    </source>
</evidence>